<dbReference type="GO" id="GO:0006777">
    <property type="term" value="P:Mo-molybdopterin cofactor biosynthetic process"/>
    <property type="evidence" value="ECO:0007669"/>
    <property type="project" value="UniProtKB-UniRule"/>
</dbReference>
<dbReference type="PANTHER" id="PTHR23404">
    <property type="entry name" value="MOLYBDOPTERIN SYNTHASE RELATED"/>
    <property type="match status" value="1"/>
</dbReference>
<evidence type="ECO:0000256" key="2">
    <source>
        <dbReference type="ARBA" id="ARBA00022679"/>
    </source>
</evidence>
<evidence type="ECO:0000256" key="3">
    <source>
        <dbReference type="ARBA" id="ARBA00023150"/>
    </source>
</evidence>
<dbReference type="GO" id="GO:0030366">
    <property type="term" value="F:molybdopterin synthase activity"/>
    <property type="evidence" value="ECO:0007669"/>
    <property type="project" value="UniProtKB-UniRule"/>
</dbReference>
<comment type="function">
    <text evidence="4">Catalytic subunit of the molybdopterin synthase complex, a complex that catalyzes the conversion of precursor Z into molybdopterin. Acts by mediating the incorporation of 2 sulfur atoms from thiocarboxylated MOCS2A into precursor Z to generate a dithiolene group.</text>
</comment>
<name>A0AAN9C1C6_9CAEN</name>
<evidence type="ECO:0000256" key="4">
    <source>
        <dbReference type="HAMAP-Rule" id="MF_03052"/>
    </source>
</evidence>
<dbReference type="InterPro" id="IPR036563">
    <property type="entry name" value="MoaE_sf"/>
</dbReference>
<keyword evidence="3 4" id="KW-0501">Molybdenum cofactor biosynthesis</keyword>
<evidence type="ECO:0000313" key="7">
    <source>
        <dbReference type="Proteomes" id="UP001374579"/>
    </source>
</evidence>
<reference evidence="6 7" key="1">
    <citation type="submission" date="2024-02" db="EMBL/GenBank/DDBJ databases">
        <title>Chromosome-scale genome assembly of the rough periwinkle Littorina saxatilis.</title>
        <authorList>
            <person name="De Jode A."/>
            <person name="Faria R."/>
            <person name="Formenti G."/>
            <person name="Sims Y."/>
            <person name="Smith T.P."/>
            <person name="Tracey A."/>
            <person name="Wood J.M.D."/>
            <person name="Zagrodzka Z.B."/>
            <person name="Johannesson K."/>
            <person name="Butlin R.K."/>
            <person name="Leder E.H."/>
        </authorList>
    </citation>
    <scope>NUCLEOTIDE SEQUENCE [LARGE SCALE GENOMIC DNA]</scope>
    <source>
        <strain evidence="6">Snail1</strain>
        <tissue evidence="6">Muscle</tissue>
    </source>
</reference>
<evidence type="ECO:0000256" key="5">
    <source>
        <dbReference type="SAM" id="MobiDB-lite"/>
    </source>
</evidence>
<comment type="subcellular location">
    <subcellularLocation>
        <location evidence="4">Cytoplasm</location>
    </subcellularLocation>
</comment>
<dbReference type="EC" id="2.8.1.12" evidence="4"/>
<feature type="binding site" evidence="4">
    <location>
        <position position="137"/>
    </location>
    <ligand>
        <name>substrate</name>
    </ligand>
</feature>
<dbReference type="AlphaFoldDB" id="A0AAN9C1C6"/>
<comment type="similarity">
    <text evidence="4">Belongs to the MoaE family. MOCS2B subfamily.</text>
</comment>
<dbReference type="FunFam" id="3.90.1170.40:FF:000002">
    <property type="entry name" value="Molybdopterin synthase catalytic subunit"/>
    <property type="match status" value="1"/>
</dbReference>
<dbReference type="InterPro" id="IPR028888">
    <property type="entry name" value="MOCS2B_euk"/>
</dbReference>
<evidence type="ECO:0000256" key="1">
    <source>
        <dbReference type="ARBA" id="ARBA00022490"/>
    </source>
</evidence>
<evidence type="ECO:0000313" key="6">
    <source>
        <dbReference type="EMBL" id="KAK7116606.1"/>
    </source>
</evidence>
<keyword evidence="2 4" id="KW-0808">Transferase</keyword>
<dbReference type="Gene3D" id="3.90.1170.40">
    <property type="entry name" value="Molybdopterin biosynthesis MoaE subunit"/>
    <property type="match status" value="1"/>
</dbReference>
<dbReference type="Pfam" id="PF02391">
    <property type="entry name" value="MoaE"/>
    <property type="match status" value="1"/>
</dbReference>
<accession>A0AAN9C1C6</accession>
<comment type="pathway">
    <text evidence="4">Cofactor biosynthesis; molybdopterin biosynthesis.</text>
</comment>
<dbReference type="GO" id="GO:1990140">
    <property type="term" value="C:molybdopterin synthase complex"/>
    <property type="evidence" value="ECO:0007669"/>
    <property type="project" value="UniProtKB-UniRule"/>
</dbReference>
<keyword evidence="7" id="KW-1185">Reference proteome</keyword>
<comment type="catalytic activity">
    <reaction evidence="4">
        <text>2 [molybdopterin-synthase sulfur-carrier protein]-C-terminal-Gly-aminoethanethioate + cyclic pyranopterin phosphate + H2O = molybdopterin + 2 [molybdopterin-synthase sulfur-carrier protein]-C-terminal Gly-Gly + 2 H(+)</text>
        <dbReference type="Rhea" id="RHEA:26333"/>
        <dbReference type="Rhea" id="RHEA-COMP:12202"/>
        <dbReference type="Rhea" id="RHEA-COMP:19907"/>
        <dbReference type="ChEBI" id="CHEBI:15377"/>
        <dbReference type="ChEBI" id="CHEBI:15378"/>
        <dbReference type="ChEBI" id="CHEBI:58698"/>
        <dbReference type="ChEBI" id="CHEBI:59648"/>
        <dbReference type="ChEBI" id="CHEBI:90778"/>
        <dbReference type="ChEBI" id="CHEBI:232372"/>
        <dbReference type="EC" id="2.8.1.12"/>
    </reaction>
</comment>
<dbReference type="SUPFAM" id="SSF54690">
    <property type="entry name" value="Molybdopterin synthase subunit MoaE"/>
    <property type="match status" value="1"/>
</dbReference>
<dbReference type="CDD" id="cd00756">
    <property type="entry name" value="MoaE"/>
    <property type="match status" value="1"/>
</dbReference>
<feature type="binding site" evidence="4">
    <location>
        <begin position="144"/>
        <end position="146"/>
    </location>
    <ligand>
        <name>substrate</name>
    </ligand>
</feature>
<dbReference type="InterPro" id="IPR003448">
    <property type="entry name" value="Mopterin_biosynth_MoaE"/>
</dbReference>
<comment type="caution">
    <text evidence="6">The sequence shown here is derived from an EMBL/GenBank/DDBJ whole genome shotgun (WGS) entry which is preliminary data.</text>
</comment>
<dbReference type="Proteomes" id="UP001374579">
    <property type="component" value="Unassembled WGS sequence"/>
</dbReference>
<keyword evidence="1 4" id="KW-0963">Cytoplasm</keyword>
<sequence length="171" mass="18633">MSGECNTAAELDTVGPAAEGGQDHVDVVEDKLSVEAITAQATSPTSGAVALFVGTTRNNFDGKSVLRLEYEAYMPMAKKKMLETCELVRSKWEVENIVMIHRIGVVPVQEASIVIAVSSPHRKEALEAVHFAIDHVKATVPVWKKEIYGDESSSWKQNQECKWSGAHPPAS</sequence>
<proteinExistence type="inferred from homology"/>
<organism evidence="6 7">
    <name type="scientific">Littorina saxatilis</name>
    <dbReference type="NCBI Taxonomy" id="31220"/>
    <lineage>
        <taxon>Eukaryota</taxon>
        <taxon>Metazoa</taxon>
        <taxon>Spiralia</taxon>
        <taxon>Lophotrochozoa</taxon>
        <taxon>Mollusca</taxon>
        <taxon>Gastropoda</taxon>
        <taxon>Caenogastropoda</taxon>
        <taxon>Littorinimorpha</taxon>
        <taxon>Littorinoidea</taxon>
        <taxon>Littorinidae</taxon>
        <taxon>Littorina</taxon>
    </lineage>
</organism>
<gene>
    <name evidence="6" type="ORF">V1264_002261</name>
</gene>
<feature type="binding site" evidence="4">
    <location>
        <begin position="121"/>
        <end position="122"/>
    </location>
    <ligand>
        <name>substrate</name>
    </ligand>
</feature>
<comment type="subunit">
    <text evidence="4">Heterotetramer; composed of 2 small (MOCS2A) and 2 large (MOCS2B) subunits.</text>
</comment>
<dbReference type="HAMAP" id="MF_03052">
    <property type="entry name" value="MOC2B"/>
    <property type="match status" value="1"/>
</dbReference>
<dbReference type="EMBL" id="JBAMIC010000001">
    <property type="protein sequence ID" value="KAK7116606.1"/>
    <property type="molecule type" value="Genomic_DNA"/>
</dbReference>
<protein>
    <recommendedName>
        <fullName evidence="4">Molybdopterin synthase catalytic subunit</fullName>
        <ecNumber evidence="4">2.8.1.12</ecNumber>
    </recommendedName>
    <alternativeName>
        <fullName evidence="4">Molybdenum cofactor synthesis protein 2 large subunit</fullName>
    </alternativeName>
    <alternativeName>
        <fullName evidence="4">Molybdenum cofactor synthesis protein 2B</fullName>
        <shortName evidence="4">MOCS2B</shortName>
    </alternativeName>
</protein>
<feature type="region of interest" description="Disordered" evidence="5">
    <location>
        <begin position="1"/>
        <end position="22"/>
    </location>
</feature>